<comment type="caution">
    <text evidence="1">The sequence shown here is derived from an EMBL/GenBank/DDBJ whole genome shotgun (WGS) entry which is preliminary data.</text>
</comment>
<name>A0A0F8ZBJ3_9ZZZZ</name>
<dbReference type="EMBL" id="LAZR01052281">
    <property type="protein sequence ID" value="KKK83310.1"/>
    <property type="molecule type" value="Genomic_DNA"/>
</dbReference>
<protein>
    <submittedName>
        <fullName evidence="1">Uncharacterized protein</fullName>
    </submittedName>
</protein>
<evidence type="ECO:0000313" key="1">
    <source>
        <dbReference type="EMBL" id="KKK83310.1"/>
    </source>
</evidence>
<proteinExistence type="predicted"/>
<organism evidence="1">
    <name type="scientific">marine sediment metagenome</name>
    <dbReference type="NCBI Taxonomy" id="412755"/>
    <lineage>
        <taxon>unclassified sequences</taxon>
        <taxon>metagenomes</taxon>
        <taxon>ecological metagenomes</taxon>
    </lineage>
</organism>
<dbReference type="AlphaFoldDB" id="A0A0F8ZBJ3"/>
<sequence>MRRLLIKLGAWLLSWSIPKAVREDAIRECDKVSSVDSSGEQKRHTVYALLIKKHPTVR</sequence>
<gene>
    <name evidence="1" type="ORF">LCGC14_2794660</name>
</gene>
<accession>A0A0F8ZBJ3</accession>
<reference evidence="1" key="1">
    <citation type="journal article" date="2015" name="Nature">
        <title>Complex archaea that bridge the gap between prokaryotes and eukaryotes.</title>
        <authorList>
            <person name="Spang A."/>
            <person name="Saw J.H."/>
            <person name="Jorgensen S.L."/>
            <person name="Zaremba-Niedzwiedzka K."/>
            <person name="Martijn J."/>
            <person name="Lind A.E."/>
            <person name="van Eijk R."/>
            <person name="Schleper C."/>
            <person name="Guy L."/>
            <person name="Ettema T.J."/>
        </authorList>
    </citation>
    <scope>NUCLEOTIDE SEQUENCE</scope>
</reference>
<feature type="non-terminal residue" evidence="1">
    <location>
        <position position="58"/>
    </location>
</feature>